<evidence type="ECO:0000313" key="4">
    <source>
        <dbReference type="EMBL" id="RAO72761.1"/>
    </source>
</evidence>
<dbReference type="Proteomes" id="UP000249363">
    <property type="component" value="Unassembled WGS sequence"/>
</dbReference>
<evidence type="ECO:0000256" key="1">
    <source>
        <dbReference type="ARBA" id="ARBA00004173"/>
    </source>
</evidence>
<proteinExistence type="predicted"/>
<dbReference type="Gene3D" id="3.10.450.240">
    <property type="match status" value="1"/>
</dbReference>
<keyword evidence="5" id="KW-1185">Reference proteome</keyword>
<comment type="subcellular location">
    <subcellularLocation>
        <location evidence="1">Mitochondrion</location>
    </subcellularLocation>
</comment>
<dbReference type="RefSeq" id="XP_040737275.1">
    <property type="nucleotide sequence ID" value="XM_040881615.1"/>
</dbReference>
<sequence>MAHSLGIRATILPRHTPRSIPIYGSSTLITNRQSQCRAFSQSKPTAAKGGMMSAEMLAPKMPPQHSFRTQMRNIDPDKIPTDFGILPGTFIRPEGKDMPNFFKHPRERLLFEWVWLKSWFTSAFSTVYFCKWQCNPRASLLLKDRKKIGKGLHDLMYTEFAKGNERMLRAKCSPGLANDLIKRIRKRNPKENISWKLERYIRDPSTFWTGVRVLSDRATLMPEMPDSAIRQIVLRIKSEQTSFKSTKDETENVVKSMYGLPKVQTCTEYVVIQKVKLAGRDKDWEIWGFAKPTTMEDLDSPFFATGMSLKDRVMAMQDKMMGRS</sequence>
<keyword evidence="2" id="KW-0809">Transit peptide</keyword>
<name>A0A364LAM6_TALAM</name>
<dbReference type="GO" id="GO:0005739">
    <property type="term" value="C:mitochondrion"/>
    <property type="evidence" value="ECO:0007669"/>
    <property type="project" value="UniProtKB-SubCell"/>
</dbReference>
<comment type="caution">
    <text evidence="4">The sequence shown here is derived from an EMBL/GenBank/DDBJ whole genome shotgun (WGS) entry which is preliminary data.</text>
</comment>
<dbReference type="PANTHER" id="PTHR28554">
    <property type="entry name" value="39S RIBOSOMAL PROTEIN L45, MITOCHONDRIAL"/>
    <property type="match status" value="1"/>
</dbReference>
<keyword evidence="3" id="KW-0496">Mitochondrion</keyword>
<evidence type="ECO:0000313" key="5">
    <source>
        <dbReference type="Proteomes" id="UP000249363"/>
    </source>
</evidence>
<dbReference type="InterPro" id="IPR051975">
    <property type="entry name" value="mtLSU_mL45"/>
</dbReference>
<protein>
    <recommendedName>
        <fullName evidence="6">Tim44-like domain-containing protein</fullName>
    </recommendedName>
</protein>
<organism evidence="4 5">
    <name type="scientific">Talaromyces amestolkiae</name>
    <dbReference type="NCBI Taxonomy" id="1196081"/>
    <lineage>
        <taxon>Eukaryota</taxon>
        <taxon>Fungi</taxon>
        <taxon>Dikarya</taxon>
        <taxon>Ascomycota</taxon>
        <taxon>Pezizomycotina</taxon>
        <taxon>Eurotiomycetes</taxon>
        <taxon>Eurotiomycetidae</taxon>
        <taxon>Eurotiales</taxon>
        <taxon>Trichocomaceae</taxon>
        <taxon>Talaromyces</taxon>
        <taxon>Talaromyces sect. Talaromyces</taxon>
    </lineage>
</organism>
<evidence type="ECO:0008006" key="6">
    <source>
        <dbReference type="Google" id="ProtNLM"/>
    </source>
</evidence>
<dbReference type="AlphaFoldDB" id="A0A364LAM6"/>
<reference evidence="4 5" key="1">
    <citation type="journal article" date="2017" name="Biotechnol. Biofuels">
        <title>Differential beta-glucosidase expression as a function of carbon source availability in Talaromyces amestolkiae: a genomic and proteomic approach.</title>
        <authorList>
            <person name="de Eugenio L.I."/>
            <person name="Mendez-Liter J.A."/>
            <person name="Nieto-Dominguez M."/>
            <person name="Alonso L."/>
            <person name="Gil-Munoz J."/>
            <person name="Barriuso J."/>
            <person name="Prieto A."/>
            <person name="Martinez M.J."/>
        </authorList>
    </citation>
    <scope>NUCLEOTIDE SEQUENCE [LARGE SCALE GENOMIC DNA]</scope>
    <source>
        <strain evidence="4 5">CIB</strain>
    </source>
</reference>
<dbReference type="PANTHER" id="PTHR28554:SF1">
    <property type="entry name" value="LARGE RIBOSOMAL SUBUNIT PROTEIN ML45"/>
    <property type="match status" value="1"/>
</dbReference>
<evidence type="ECO:0000256" key="2">
    <source>
        <dbReference type="ARBA" id="ARBA00022946"/>
    </source>
</evidence>
<dbReference type="GeneID" id="63797987"/>
<evidence type="ECO:0000256" key="3">
    <source>
        <dbReference type="ARBA" id="ARBA00023128"/>
    </source>
</evidence>
<accession>A0A364LAM6</accession>
<dbReference type="EMBL" id="MIKG01000021">
    <property type="protein sequence ID" value="RAO72761.1"/>
    <property type="molecule type" value="Genomic_DNA"/>
</dbReference>
<dbReference type="OrthoDB" id="19619at2759"/>
<gene>
    <name evidence="4" type="ORF">BHQ10_008773</name>
</gene>